<proteinExistence type="inferred from homology"/>
<feature type="binding site" evidence="7">
    <location>
        <position position="371"/>
    </location>
    <ligand>
        <name>L-aspartate</name>
        <dbReference type="ChEBI" id="CHEBI:29991"/>
    </ligand>
</feature>
<evidence type="ECO:0000256" key="5">
    <source>
        <dbReference type="ARBA" id="ARBA00022917"/>
    </source>
</evidence>
<dbReference type="SUPFAM" id="SSF50249">
    <property type="entry name" value="Nucleic acid-binding proteins"/>
    <property type="match status" value="1"/>
</dbReference>
<accession>A0A1G2EWS0</accession>
<feature type="binding site" evidence="7">
    <location>
        <position position="218"/>
    </location>
    <ligand>
        <name>L-aspartate</name>
        <dbReference type="ChEBI" id="CHEBI:29991"/>
    </ligand>
</feature>
<protein>
    <recommendedName>
        <fullName evidence="7">Aspartate--tRNA(Asp/Asn) ligase</fullName>
        <ecNumber evidence="7">6.1.1.23</ecNumber>
    </recommendedName>
    <alternativeName>
        <fullName evidence="7">Aspartyl-tRNA synthetase</fullName>
        <shortName evidence="7">AspRS</shortName>
    </alternativeName>
    <alternativeName>
        <fullName evidence="7">Non-discriminating aspartyl-tRNA synthetase</fullName>
        <shortName evidence="7">ND-AspRS</shortName>
    </alternativeName>
</protein>
<feature type="binding site" evidence="7">
    <location>
        <position position="172"/>
    </location>
    <ligand>
        <name>L-aspartate</name>
        <dbReference type="ChEBI" id="CHEBI:29991"/>
    </ligand>
</feature>
<dbReference type="InterPro" id="IPR002312">
    <property type="entry name" value="Asp/Asn-tRNA-synth_IIb"/>
</dbReference>
<evidence type="ECO:0000313" key="9">
    <source>
        <dbReference type="EMBL" id="OGZ29811.1"/>
    </source>
</evidence>
<dbReference type="InterPro" id="IPR045864">
    <property type="entry name" value="aa-tRNA-synth_II/BPL/LPL"/>
</dbReference>
<reference evidence="9 10" key="1">
    <citation type="journal article" date="2016" name="Nat. Commun.">
        <title>Thousands of microbial genomes shed light on interconnected biogeochemical processes in an aquifer system.</title>
        <authorList>
            <person name="Anantharaman K."/>
            <person name="Brown C.T."/>
            <person name="Hug L.A."/>
            <person name="Sharon I."/>
            <person name="Castelle C.J."/>
            <person name="Probst A.J."/>
            <person name="Thomas B.C."/>
            <person name="Singh A."/>
            <person name="Wilkins M.J."/>
            <person name="Karaoz U."/>
            <person name="Brodie E.L."/>
            <person name="Williams K.H."/>
            <person name="Hubbard S.S."/>
            <person name="Banfield J.F."/>
        </authorList>
    </citation>
    <scope>NUCLEOTIDE SEQUENCE [LARGE SCALE GENOMIC DNA]</scope>
</reference>
<feature type="binding site" evidence="7">
    <location>
        <begin position="218"/>
        <end position="220"/>
    </location>
    <ligand>
        <name>ATP</name>
        <dbReference type="ChEBI" id="CHEBI:30616"/>
    </ligand>
</feature>
<dbReference type="InterPro" id="IPR006195">
    <property type="entry name" value="aa-tRNA-synth_II"/>
</dbReference>
<comment type="catalytic activity">
    <reaction evidence="7">
        <text>tRNA(Asx) + L-aspartate + ATP = L-aspartyl-tRNA(Asx) + AMP + diphosphate</text>
        <dbReference type="Rhea" id="RHEA:18349"/>
        <dbReference type="Rhea" id="RHEA-COMP:9710"/>
        <dbReference type="Rhea" id="RHEA-COMP:9711"/>
        <dbReference type="ChEBI" id="CHEBI:29991"/>
        <dbReference type="ChEBI" id="CHEBI:30616"/>
        <dbReference type="ChEBI" id="CHEBI:33019"/>
        <dbReference type="ChEBI" id="CHEBI:78442"/>
        <dbReference type="ChEBI" id="CHEBI:78516"/>
        <dbReference type="ChEBI" id="CHEBI:456215"/>
        <dbReference type="EC" id="6.1.1.23"/>
    </reaction>
</comment>
<dbReference type="PANTHER" id="PTHR22594">
    <property type="entry name" value="ASPARTYL/LYSYL-TRNA SYNTHETASE"/>
    <property type="match status" value="1"/>
</dbReference>
<dbReference type="CDD" id="cd04317">
    <property type="entry name" value="EcAspRS_like_N"/>
    <property type="match status" value="1"/>
</dbReference>
<evidence type="ECO:0000313" key="10">
    <source>
        <dbReference type="Proteomes" id="UP000177486"/>
    </source>
</evidence>
<feature type="domain" description="Aminoacyl-transfer RNA synthetases class-II family profile" evidence="8">
    <location>
        <begin position="141"/>
        <end position="437"/>
    </location>
</feature>
<dbReference type="GO" id="GO:0005737">
    <property type="term" value="C:cytoplasm"/>
    <property type="evidence" value="ECO:0007669"/>
    <property type="project" value="UniProtKB-SubCell"/>
</dbReference>
<keyword evidence="2 7" id="KW-0436">Ligase</keyword>
<keyword evidence="7" id="KW-0963">Cytoplasm</keyword>
<evidence type="ECO:0000259" key="8">
    <source>
        <dbReference type="PROSITE" id="PS50862"/>
    </source>
</evidence>
<evidence type="ECO:0000256" key="1">
    <source>
        <dbReference type="ARBA" id="ARBA00006303"/>
    </source>
</evidence>
<dbReference type="HAMAP" id="MF_00044">
    <property type="entry name" value="Asp_tRNA_synth_type1"/>
    <property type="match status" value="1"/>
</dbReference>
<name>A0A1G2EWS0_9BACT</name>
<dbReference type="EMBL" id="MHMQ01000032">
    <property type="protein sequence ID" value="OGZ29811.1"/>
    <property type="molecule type" value="Genomic_DNA"/>
</dbReference>
<feature type="binding site" evidence="7">
    <location>
        <begin position="416"/>
        <end position="419"/>
    </location>
    <ligand>
        <name>ATP</name>
        <dbReference type="ChEBI" id="CHEBI:30616"/>
    </ligand>
</feature>
<dbReference type="PROSITE" id="PS50862">
    <property type="entry name" value="AA_TRNA_LIGASE_II"/>
    <property type="match status" value="1"/>
</dbReference>
<evidence type="ECO:0000256" key="3">
    <source>
        <dbReference type="ARBA" id="ARBA00022741"/>
    </source>
</evidence>
<keyword evidence="6 7" id="KW-0030">Aminoacyl-tRNA synthetase</keyword>
<dbReference type="InterPro" id="IPR012340">
    <property type="entry name" value="NA-bd_OB-fold"/>
</dbReference>
<keyword evidence="5 7" id="KW-0648">Protein biosynthesis</keyword>
<dbReference type="Gene3D" id="3.30.930.10">
    <property type="entry name" value="Bira Bifunctional Protein, Domain 2"/>
    <property type="match status" value="2"/>
</dbReference>
<feature type="site" description="Important for tRNA non-discrimination" evidence="7">
    <location>
        <position position="79"/>
    </location>
</feature>
<dbReference type="EC" id="6.1.1.23" evidence="7"/>
<dbReference type="InterPro" id="IPR047090">
    <property type="entry name" value="AspRS_core"/>
</dbReference>
<dbReference type="InterPro" id="IPR004365">
    <property type="entry name" value="NA-bd_OB_tRNA"/>
</dbReference>
<evidence type="ECO:0000256" key="4">
    <source>
        <dbReference type="ARBA" id="ARBA00022840"/>
    </source>
</evidence>
<sequence>MRTLSKDIINKVGEKVLLKGWVDVRRDHGKLIFIDLRDRWGKVQVIFNPKDAELLKLADRLRSEWVVAIEGEVKERPKGMENSEIATGNVEIAATNLEILSEAKTPPFDISGVGFDIGEDNRLKYRYLDLRRNRLQKNMSLRADIISFMREYLRDLDFTEVETPILTKSTPEGARDYVVPSRLQPGNFYALPQSPQQYKQLLMVAGLERYFQIARCFRDEDTRGDRQPEFTQLDLEMSFVSREEIMELVEGLFAGLTEKLFPNKKILKKPFPRITYKEAMEKYGTDRPDLRENKEDPNELAFCFVIDFPMFEKKDDGTFGAVHHPFTKIRNCGEDAKEVVASLEEGPNEDMLSEQYDLVLNGNEIGGGSIREHRAEVLEKVFMALGHTKKEVQEKFGHLLEAFDYGVPPHGGIAPGIDRFVMILTGEPNIREVIAFPKTGDGRDLMMSAPSELDKKQLDELGLSIKRKKK</sequence>
<dbReference type="Pfam" id="PF00152">
    <property type="entry name" value="tRNA-synt_2"/>
    <property type="match status" value="1"/>
</dbReference>
<dbReference type="Pfam" id="PF01336">
    <property type="entry name" value="tRNA_anti-codon"/>
    <property type="match status" value="1"/>
</dbReference>
<dbReference type="GO" id="GO:0003676">
    <property type="term" value="F:nucleic acid binding"/>
    <property type="evidence" value="ECO:0007669"/>
    <property type="project" value="InterPro"/>
</dbReference>
<dbReference type="NCBIfam" id="TIGR00459">
    <property type="entry name" value="aspS_bact"/>
    <property type="match status" value="1"/>
</dbReference>
<dbReference type="NCBIfam" id="NF001750">
    <property type="entry name" value="PRK00476.1"/>
    <property type="match status" value="1"/>
</dbReference>
<dbReference type="GO" id="GO:0006422">
    <property type="term" value="P:aspartyl-tRNA aminoacylation"/>
    <property type="evidence" value="ECO:0007669"/>
    <property type="project" value="UniProtKB-UniRule"/>
</dbReference>
<dbReference type="InterPro" id="IPR004364">
    <property type="entry name" value="Aa-tRNA-synt_II"/>
</dbReference>
<gene>
    <name evidence="7" type="primary">aspS</name>
    <name evidence="9" type="ORF">A2931_00770</name>
</gene>
<comment type="function">
    <text evidence="7">Aspartyl-tRNA synthetase with relaxed tRNA specificity since it is able to aspartylate not only its cognate tRNA(Asp) but also tRNA(Asn). Reaction proceeds in two steps: L-aspartate is first activated by ATP to form Asp-AMP and then transferred to the acceptor end of tRNA(Asp/Asn).</text>
</comment>
<dbReference type="InterPro" id="IPR004115">
    <property type="entry name" value="GAD-like_sf"/>
</dbReference>
<organism evidence="9 10">
    <name type="scientific">Candidatus Niyogibacteria bacterium RIFCSPLOWO2_01_FULL_45_48</name>
    <dbReference type="NCBI Taxonomy" id="1801724"/>
    <lineage>
        <taxon>Bacteria</taxon>
        <taxon>Candidatus Niyogiibacteriota</taxon>
    </lineage>
</organism>
<dbReference type="Gene3D" id="2.40.50.140">
    <property type="entry name" value="Nucleic acid-binding proteins"/>
    <property type="match status" value="1"/>
</dbReference>
<keyword evidence="3 7" id="KW-0547">Nucleotide-binding</keyword>
<evidence type="ECO:0000256" key="7">
    <source>
        <dbReference type="HAMAP-Rule" id="MF_00044"/>
    </source>
</evidence>
<feature type="binding site" evidence="7">
    <location>
        <position position="364"/>
    </location>
    <ligand>
        <name>ATP</name>
        <dbReference type="ChEBI" id="CHEBI:30616"/>
    </ligand>
</feature>
<dbReference type="CDD" id="cd00777">
    <property type="entry name" value="AspRS_core"/>
    <property type="match status" value="1"/>
</dbReference>
<dbReference type="GO" id="GO:0050560">
    <property type="term" value="F:aspartate-tRNA(Asn) ligase activity"/>
    <property type="evidence" value="ECO:0007669"/>
    <property type="project" value="UniProtKB-EC"/>
</dbReference>
<dbReference type="Proteomes" id="UP000177486">
    <property type="component" value="Unassembled WGS sequence"/>
</dbReference>
<evidence type="ECO:0000256" key="6">
    <source>
        <dbReference type="ARBA" id="ARBA00023146"/>
    </source>
</evidence>
<evidence type="ECO:0000256" key="2">
    <source>
        <dbReference type="ARBA" id="ARBA00022598"/>
    </source>
</evidence>
<dbReference type="GO" id="GO:0005524">
    <property type="term" value="F:ATP binding"/>
    <property type="evidence" value="ECO:0007669"/>
    <property type="project" value="UniProtKB-UniRule"/>
</dbReference>
<dbReference type="AlphaFoldDB" id="A0A1G2EWS0"/>
<comment type="subcellular location">
    <subcellularLocation>
        <location evidence="7">Cytoplasm</location>
    </subcellularLocation>
</comment>
<dbReference type="InterPro" id="IPR047089">
    <property type="entry name" value="Asp-tRNA-ligase_1_N"/>
</dbReference>
<feature type="binding site" evidence="7">
    <location>
        <position position="323"/>
    </location>
    <ligand>
        <name>L-aspartate</name>
        <dbReference type="ChEBI" id="CHEBI:29991"/>
    </ligand>
</feature>
<comment type="subunit">
    <text evidence="7">Homodimer.</text>
</comment>
<dbReference type="PANTHER" id="PTHR22594:SF5">
    <property type="entry name" value="ASPARTATE--TRNA LIGASE, MITOCHONDRIAL"/>
    <property type="match status" value="1"/>
</dbReference>
<feature type="region of interest" description="Aspartate" evidence="7">
    <location>
        <begin position="196"/>
        <end position="199"/>
    </location>
</feature>
<feature type="site" description="Important for tRNA non-discrimination" evidence="7">
    <location>
        <position position="28"/>
    </location>
</feature>
<dbReference type="SUPFAM" id="SSF55681">
    <property type="entry name" value="Class II aaRS and biotin synthetases"/>
    <property type="match status" value="1"/>
</dbReference>
<keyword evidence="4 7" id="KW-0067">ATP-binding</keyword>
<dbReference type="PRINTS" id="PR01042">
    <property type="entry name" value="TRNASYNTHASP"/>
</dbReference>
<comment type="caution">
    <text evidence="9">The sequence shown here is derived from an EMBL/GenBank/DDBJ whole genome shotgun (WGS) entry which is preliminary data.</text>
</comment>
<dbReference type="InterPro" id="IPR004524">
    <property type="entry name" value="Asp-tRNA-ligase_1"/>
</dbReference>
<feature type="binding site" evidence="7">
    <location>
        <position position="227"/>
    </location>
    <ligand>
        <name>ATP</name>
        <dbReference type="ChEBI" id="CHEBI:30616"/>
    </ligand>
</feature>
<dbReference type="GO" id="GO:0004815">
    <property type="term" value="F:aspartate-tRNA ligase activity"/>
    <property type="evidence" value="ECO:0007669"/>
    <property type="project" value="UniProtKB-UniRule"/>
</dbReference>
<comment type="similarity">
    <text evidence="1 7">Belongs to the class-II aminoacyl-tRNA synthetase family. Type 1 subfamily.</text>
</comment>
<dbReference type="Gene3D" id="3.30.1360.30">
    <property type="entry name" value="GAD-like domain"/>
    <property type="match status" value="1"/>
</dbReference>